<dbReference type="Gene3D" id="3.90.1150.10">
    <property type="entry name" value="Aspartate Aminotransferase, domain 1"/>
    <property type="match status" value="1"/>
</dbReference>
<evidence type="ECO:0000256" key="1">
    <source>
        <dbReference type="ARBA" id="ARBA00001933"/>
    </source>
</evidence>
<organism evidence="8 9">
    <name type="scientific">Anaerosporomusa subterranea</name>
    <dbReference type="NCBI Taxonomy" id="1794912"/>
    <lineage>
        <taxon>Bacteria</taxon>
        <taxon>Bacillati</taxon>
        <taxon>Bacillota</taxon>
        <taxon>Negativicutes</taxon>
        <taxon>Acetonemataceae</taxon>
        <taxon>Anaerosporomusa</taxon>
    </lineage>
</organism>
<dbReference type="GO" id="GO:0030170">
    <property type="term" value="F:pyridoxal phosphate binding"/>
    <property type="evidence" value="ECO:0007669"/>
    <property type="project" value="InterPro"/>
</dbReference>
<dbReference type="RefSeq" id="WP_066238299.1">
    <property type="nucleotide sequence ID" value="NZ_LSGP01000013.1"/>
</dbReference>
<dbReference type="EMBL" id="LSGP01000013">
    <property type="protein sequence ID" value="KYZ76920.1"/>
    <property type="molecule type" value="Genomic_DNA"/>
</dbReference>
<evidence type="ECO:0000256" key="6">
    <source>
        <dbReference type="ARBA" id="ARBA00022898"/>
    </source>
</evidence>
<keyword evidence="6" id="KW-0663">Pyridoxal phosphate</keyword>
<dbReference type="GO" id="GO:0008483">
    <property type="term" value="F:transaminase activity"/>
    <property type="evidence" value="ECO:0007669"/>
    <property type="project" value="UniProtKB-KW"/>
</dbReference>
<reference evidence="8 9" key="1">
    <citation type="submission" date="2016-02" db="EMBL/GenBank/DDBJ databases">
        <title>Anaerosporomusa subterraneum gen. nov., sp. nov., a spore-forming obligate anaerobe isolated from saprolite.</title>
        <authorList>
            <person name="Choi J.K."/>
            <person name="Shah M."/>
            <person name="Yee N."/>
        </authorList>
    </citation>
    <scope>NUCLEOTIDE SEQUENCE [LARGE SCALE GENOMIC DNA]</scope>
    <source>
        <strain evidence="8 9">RU4</strain>
    </source>
</reference>
<dbReference type="PANTHER" id="PTHR11879:SF22">
    <property type="entry name" value="ASPARTATE AMINOTRANSFERASE, MITOCHONDRIAL"/>
    <property type="match status" value="1"/>
</dbReference>
<dbReference type="STRING" id="1794912.AXX12_01890"/>
<comment type="similarity">
    <text evidence="2">Belongs to the class-I pyridoxal-phosphate-dependent aminotransferase family.</text>
</comment>
<evidence type="ECO:0000256" key="4">
    <source>
        <dbReference type="ARBA" id="ARBA00022576"/>
    </source>
</evidence>
<keyword evidence="9" id="KW-1185">Reference proteome</keyword>
<dbReference type="AlphaFoldDB" id="A0A154BSW2"/>
<comment type="caution">
    <text evidence="8">The sequence shown here is derived from an EMBL/GenBank/DDBJ whole genome shotgun (WGS) entry which is preliminary data.</text>
</comment>
<dbReference type="Proteomes" id="UP000076268">
    <property type="component" value="Unassembled WGS sequence"/>
</dbReference>
<evidence type="ECO:0000256" key="3">
    <source>
        <dbReference type="ARBA" id="ARBA00011738"/>
    </source>
</evidence>
<comment type="subunit">
    <text evidence="3">Homodimer.</text>
</comment>
<keyword evidence="5 8" id="KW-0808">Transferase</keyword>
<evidence type="ECO:0000256" key="5">
    <source>
        <dbReference type="ARBA" id="ARBA00022679"/>
    </source>
</evidence>
<dbReference type="CDD" id="cd00609">
    <property type="entry name" value="AAT_like"/>
    <property type="match status" value="1"/>
</dbReference>
<comment type="cofactor">
    <cofactor evidence="1">
        <name>pyridoxal 5'-phosphate</name>
        <dbReference type="ChEBI" id="CHEBI:597326"/>
    </cofactor>
</comment>
<protein>
    <submittedName>
        <fullName evidence="8">Aminotransferase</fullName>
    </submittedName>
</protein>
<dbReference type="InterPro" id="IPR015422">
    <property type="entry name" value="PyrdxlP-dep_Trfase_small"/>
</dbReference>
<gene>
    <name evidence="8" type="ORF">AXX12_01890</name>
</gene>
<evidence type="ECO:0000313" key="8">
    <source>
        <dbReference type="EMBL" id="KYZ76920.1"/>
    </source>
</evidence>
<dbReference type="Gene3D" id="3.40.640.10">
    <property type="entry name" value="Type I PLP-dependent aspartate aminotransferase-like (Major domain)"/>
    <property type="match status" value="1"/>
</dbReference>
<dbReference type="PANTHER" id="PTHR11879">
    <property type="entry name" value="ASPARTATE AMINOTRANSFERASE"/>
    <property type="match status" value="1"/>
</dbReference>
<dbReference type="SUPFAM" id="SSF53383">
    <property type="entry name" value="PLP-dependent transferases"/>
    <property type="match status" value="1"/>
</dbReference>
<dbReference type="GO" id="GO:0006520">
    <property type="term" value="P:amino acid metabolic process"/>
    <property type="evidence" value="ECO:0007669"/>
    <property type="project" value="InterPro"/>
</dbReference>
<evidence type="ECO:0000256" key="2">
    <source>
        <dbReference type="ARBA" id="ARBA00007441"/>
    </source>
</evidence>
<dbReference type="InterPro" id="IPR015421">
    <property type="entry name" value="PyrdxlP-dep_Trfase_major"/>
</dbReference>
<dbReference type="Pfam" id="PF00155">
    <property type="entry name" value="Aminotran_1_2"/>
    <property type="match status" value="1"/>
</dbReference>
<dbReference type="InterPro" id="IPR000796">
    <property type="entry name" value="Asp_trans"/>
</dbReference>
<proteinExistence type="inferred from homology"/>
<feature type="domain" description="Aminotransferase class I/classII large" evidence="7">
    <location>
        <begin position="42"/>
        <end position="400"/>
    </location>
</feature>
<dbReference type="OrthoDB" id="9766445at2"/>
<accession>A0A154BSW2</accession>
<keyword evidence="4 8" id="KW-0032">Aminotransferase</keyword>
<name>A0A154BSW2_ANASB</name>
<evidence type="ECO:0000259" key="7">
    <source>
        <dbReference type="Pfam" id="PF00155"/>
    </source>
</evidence>
<evidence type="ECO:0000313" key="9">
    <source>
        <dbReference type="Proteomes" id="UP000076268"/>
    </source>
</evidence>
<dbReference type="InterPro" id="IPR004839">
    <property type="entry name" value="Aminotransferase_I/II_large"/>
</dbReference>
<dbReference type="GO" id="GO:0042802">
    <property type="term" value="F:identical protein binding"/>
    <property type="evidence" value="ECO:0007669"/>
    <property type="project" value="TreeGrafter"/>
</dbReference>
<sequence>MITSVAASHAKGKFATDNIFGANAAAVQAVAKYGKDSVTNATIGALLDDNEVLVCLPTVEKVLRGLPIQEIINYAPIAGLPDFQESVIDLAFAEQKPEAYVKAIATSGGSGVIHHAIWNYTEIGDTVLTSDWFWGPYRVLCEDKLRKLDTFSMFDEQQRFNLNSFQTKLTSLLEKQNNALLIINTPAHNPTGYSISDDEWTQLLDICKESAKNPDKRVILLADIAYIDFAGEKQACRAFMRQFSNLPDNILVILGYSMSKSFTVYGQRCGAMIGVSSNKDIIKEFEDINQYTSRATWSNINRGAQRMLATIHKDQALLAQVDAERDQGYRTIQERAGIFTAEAKQANLKMLPFIAGYFLTIPAKNPEAVCNKLHDDLIFAVPLGKGVRIAVCAVPSRKIKGMAAKVAAAMAAVE</sequence>
<dbReference type="InterPro" id="IPR015424">
    <property type="entry name" value="PyrdxlP-dep_Trfase"/>
</dbReference>